<accession>A0ABQ9UV61</accession>
<dbReference type="PANTHER" id="PTHR23306">
    <property type="entry name" value="TUMOR SUSCEPTIBILITY GENE 101 PROTEIN-RELATED"/>
    <property type="match status" value="1"/>
</dbReference>
<comment type="caution">
    <text evidence="2">The sequence shown here is derived from an EMBL/GenBank/DDBJ whole genome shotgun (WGS) entry which is preliminary data.</text>
</comment>
<reference evidence="2 3" key="1">
    <citation type="submission" date="2023-05" db="EMBL/GenBank/DDBJ databases">
        <title>B98-5 Cell Line De Novo Hybrid Assembly: An Optical Mapping Approach.</title>
        <authorList>
            <person name="Kananen K."/>
            <person name="Auerbach J.A."/>
            <person name="Kautto E."/>
            <person name="Blachly J.S."/>
        </authorList>
    </citation>
    <scope>NUCLEOTIDE SEQUENCE [LARGE SCALE GENOMIC DNA]</scope>
    <source>
        <strain evidence="2">B95-8</strain>
        <tissue evidence="2">Cell line</tissue>
    </source>
</reference>
<gene>
    <name evidence="2" type="ORF">P7K49_022023</name>
</gene>
<feature type="domain" description="UEV" evidence="1">
    <location>
        <begin position="1"/>
        <end position="84"/>
    </location>
</feature>
<keyword evidence="3" id="KW-1185">Reference proteome</keyword>
<dbReference type="InterPro" id="IPR052070">
    <property type="entry name" value="ESCRT-I_UEV_domain"/>
</dbReference>
<evidence type="ECO:0000313" key="2">
    <source>
        <dbReference type="EMBL" id="KAK2100675.1"/>
    </source>
</evidence>
<evidence type="ECO:0000259" key="1">
    <source>
        <dbReference type="PROSITE" id="PS51322"/>
    </source>
</evidence>
<dbReference type="Pfam" id="PF05743">
    <property type="entry name" value="UEV"/>
    <property type="match status" value="1"/>
</dbReference>
<dbReference type="EMBL" id="JASSZA010000010">
    <property type="protein sequence ID" value="KAK2100675.1"/>
    <property type="molecule type" value="Genomic_DNA"/>
</dbReference>
<protein>
    <recommendedName>
        <fullName evidence="1">UEV domain-containing protein</fullName>
    </recommendedName>
</protein>
<dbReference type="Gene3D" id="3.10.110.10">
    <property type="entry name" value="Ubiquitin Conjugating Enzyme"/>
    <property type="match status" value="1"/>
</dbReference>
<organism evidence="2 3">
    <name type="scientific">Saguinus oedipus</name>
    <name type="common">Cotton-top tamarin</name>
    <name type="synonym">Oedipomidas oedipus</name>
    <dbReference type="NCBI Taxonomy" id="9490"/>
    <lineage>
        <taxon>Eukaryota</taxon>
        <taxon>Metazoa</taxon>
        <taxon>Chordata</taxon>
        <taxon>Craniata</taxon>
        <taxon>Vertebrata</taxon>
        <taxon>Euteleostomi</taxon>
        <taxon>Mammalia</taxon>
        <taxon>Eutheria</taxon>
        <taxon>Euarchontoglires</taxon>
        <taxon>Primates</taxon>
        <taxon>Haplorrhini</taxon>
        <taxon>Platyrrhini</taxon>
        <taxon>Cebidae</taxon>
        <taxon>Callitrichinae</taxon>
        <taxon>Saguinus</taxon>
    </lineage>
</organism>
<dbReference type="PANTHER" id="PTHR23306:SF17">
    <property type="entry name" value="TUMOR SUSCEPTIBILITY GENE 101 PROTEIN"/>
    <property type="match status" value="1"/>
</dbReference>
<dbReference type="InterPro" id="IPR016135">
    <property type="entry name" value="UBQ-conjugating_enzyme/RWD"/>
</dbReference>
<dbReference type="SUPFAM" id="SSF54495">
    <property type="entry name" value="UBC-like"/>
    <property type="match status" value="1"/>
</dbReference>
<sequence>MTIKTGKHVDANGKIYLPYLHEWKHKRKCVVSLATPTHTSHSISECGTDTVLVTPKVSPQSDLLGLIQVMIVVFGDEPPVFSRPISTSFPPYQATGPPNNIIKKLLCKKLTSEQRRPELPPSKFEIEPDFITDDFVVTQAVLTHLVVHILPQQVPNTLPSLLRPLLTKTYNSVL</sequence>
<dbReference type="PROSITE" id="PS51322">
    <property type="entry name" value="UEV"/>
    <property type="match status" value="1"/>
</dbReference>
<dbReference type="Proteomes" id="UP001266305">
    <property type="component" value="Unassembled WGS sequence"/>
</dbReference>
<evidence type="ECO:0000313" key="3">
    <source>
        <dbReference type="Proteomes" id="UP001266305"/>
    </source>
</evidence>
<dbReference type="CDD" id="cd11685">
    <property type="entry name" value="UEV_TSG101-like"/>
    <property type="match status" value="1"/>
</dbReference>
<dbReference type="InterPro" id="IPR008883">
    <property type="entry name" value="UEV_N"/>
</dbReference>
<name>A0ABQ9UV61_SAGOE</name>
<proteinExistence type="predicted"/>